<name>A0ABQ1Q709_9BACI</name>
<proteinExistence type="predicted"/>
<feature type="domain" description="N-acetyltransferase" evidence="1">
    <location>
        <begin position="4"/>
        <end position="158"/>
    </location>
</feature>
<sequence>MKEVKVVKATLEDASCLTEVMKRTFDEEARRWLSKEKETIDFNIQPPGYTSVERMRYSIEKLQTYKVIVDGSIQGGVILTITRQTFGRVDRIFITPLLQGQGIGSKVMRFIEEEYKGIRIWELETSSRQKGNLQFYESHGYKRVFEADNECCYEKRVAAEETSNLNKLYEHLELQGAVVYGANLAKASISNSNLEQIHYTNCNMGQAEFQNINFTQASFADLNLARSKFEFVSLGGVHFNSTDLGEGGMSISFKKCDLREGTIEQSDLRDLKIVDSQLDGMTINGIRVDDLLTVYEERRNKENKHT</sequence>
<evidence type="ECO:0000259" key="1">
    <source>
        <dbReference type="PROSITE" id="PS51186"/>
    </source>
</evidence>
<dbReference type="RefSeq" id="WP_188653911.1">
    <property type="nucleotide sequence ID" value="NZ_BMIN01000009.1"/>
</dbReference>
<organism evidence="2 3">
    <name type="scientific">Pontibacillus salipaludis</name>
    <dbReference type="NCBI Taxonomy" id="1697394"/>
    <lineage>
        <taxon>Bacteria</taxon>
        <taxon>Bacillati</taxon>
        <taxon>Bacillota</taxon>
        <taxon>Bacilli</taxon>
        <taxon>Bacillales</taxon>
        <taxon>Bacillaceae</taxon>
        <taxon>Pontibacillus</taxon>
    </lineage>
</organism>
<evidence type="ECO:0000313" key="2">
    <source>
        <dbReference type="EMBL" id="GGD14951.1"/>
    </source>
</evidence>
<keyword evidence="3" id="KW-1185">Reference proteome</keyword>
<comment type="caution">
    <text evidence="2">The sequence shown here is derived from an EMBL/GenBank/DDBJ whole genome shotgun (WGS) entry which is preliminary data.</text>
</comment>
<dbReference type="SUPFAM" id="SSF55729">
    <property type="entry name" value="Acyl-CoA N-acyltransferases (Nat)"/>
    <property type="match status" value="1"/>
</dbReference>
<accession>A0ABQ1Q709</accession>
<dbReference type="Pfam" id="PF13508">
    <property type="entry name" value="Acetyltransf_7"/>
    <property type="match status" value="1"/>
</dbReference>
<dbReference type="CDD" id="cd04301">
    <property type="entry name" value="NAT_SF"/>
    <property type="match status" value="1"/>
</dbReference>
<dbReference type="InterPro" id="IPR001646">
    <property type="entry name" value="5peptide_repeat"/>
</dbReference>
<dbReference type="Pfam" id="PF00805">
    <property type="entry name" value="Pentapeptide"/>
    <property type="match status" value="1"/>
</dbReference>
<dbReference type="Gene3D" id="3.40.630.30">
    <property type="match status" value="1"/>
</dbReference>
<dbReference type="SUPFAM" id="SSF141571">
    <property type="entry name" value="Pentapeptide repeat-like"/>
    <property type="match status" value="1"/>
</dbReference>
<dbReference type="InterPro" id="IPR000182">
    <property type="entry name" value="GNAT_dom"/>
</dbReference>
<dbReference type="PROSITE" id="PS51186">
    <property type="entry name" value="GNAT"/>
    <property type="match status" value="1"/>
</dbReference>
<protein>
    <submittedName>
        <fullName evidence="2">Acetyltransferase</fullName>
    </submittedName>
</protein>
<evidence type="ECO:0000313" key="3">
    <source>
        <dbReference type="Proteomes" id="UP000642571"/>
    </source>
</evidence>
<reference evidence="3" key="1">
    <citation type="journal article" date="2019" name="Int. J. Syst. Evol. Microbiol.">
        <title>The Global Catalogue of Microorganisms (GCM) 10K type strain sequencing project: providing services to taxonomists for standard genome sequencing and annotation.</title>
        <authorList>
            <consortium name="The Broad Institute Genomics Platform"/>
            <consortium name="The Broad Institute Genome Sequencing Center for Infectious Disease"/>
            <person name="Wu L."/>
            <person name="Ma J."/>
        </authorList>
    </citation>
    <scope>NUCLEOTIDE SEQUENCE [LARGE SCALE GENOMIC DNA]</scope>
    <source>
        <strain evidence="3">CGMCC 1.15353</strain>
    </source>
</reference>
<dbReference type="InterPro" id="IPR016181">
    <property type="entry name" value="Acyl_CoA_acyltransferase"/>
</dbReference>
<dbReference type="Proteomes" id="UP000642571">
    <property type="component" value="Unassembled WGS sequence"/>
</dbReference>
<dbReference type="Gene3D" id="2.160.20.80">
    <property type="entry name" value="E3 ubiquitin-protein ligase SopA"/>
    <property type="match status" value="1"/>
</dbReference>
<dbReference type="EMBL" id="BMIN01000009">
    <property type="protein sequence ID" value="GGD14951.1"/>
    <property type="molecule type" value="Genomic_DNA"/>
</dbReference>
<gene>
    <name evidence="2" type="ORF">GCM10011389_23240</name>
</gene>